<dbReference type="Proteomes" id="UP000605897">
    <property type="component" value="Unassembled WGS sequence"/>
</dbReference>
<gene>
    <name evidence="1" type="ORF">GCM10017786_19360</name>
</gene>
<accession>A0ABQ3IPS0</accession>
<organism evidence="1 2">
    <name type="scientific">Amycolatopsis deserti</name>
    <dbReference type="NCBI Taxonomy" id="185696"/>
    <lineage>
        <taxon>Bacteria</taxon>
        <taxon>Bacillati</taxon>
        <taxon>Actinomycetota</taxon>
        <taxon>Actinomycetes</taxon>
        <taxon>Pseudonocardiales</taxon>
        <taxon>Pseudonocardiaceae</taxon>
        <taxon>Amycolatopsis</taxon>
    </lineage>
</organism>
<dbReference type="EMBL" id="BNAU01000002">
    <property type="protein sequence ID" value="GHE87693.1"/>
    <property type="molecule type" value="Genomic_DNA"/>
</dbReference>
<proteinExistence type="predicted"/>
<evidence type="ECO:0000313" key="1">
    <source>
        <dbReference type="EMBL" id="GHE87693.1"/>
    </source>
</evidence>
<protein>
    <submittedName>
        <fullName evidence="1">Uncharacterized protein</fullName>
    </submittedName>
</protein>
<reference evidence="2" key="1">
    <citation type="journal article" date="2019" name="Int. J. Syst. Evol. Microbiol.">
        <title>The Global Catalogue of Microorganisms (GCM) 10K type strain sequencing project: providing services to taxonomists for standard genome sequencing and annotation.</title>
        <authorList>
            <consortium name="The Broad Institute Genomics Platform"/>
            <consortium name="The Broad Institute Genome Sequencing Center for Infectious Disease"/>
            <person name="Wu L."/>
            <person name="Ma J."/>
        </authorList>
    </citation>
    <scope>NUCLEOTIDE SEQUENCE [LARGE SCALE GENOMIC DNA]</scope>
    <source>
        <strain evidence="2">CGMCC 4.7677</strain>
    </source>
</reference>
<evidence type="ECO:0000313" key="2">
    <source>
        <dbReference type="Proteomes" id="UP000605897"/>
    </source>
</evidence>
<sequence>MVVPIMLPIAALRGVVRGGDSAVVVTSRHGKDFRAAAGDLSDAGTGIPIP</sequence>
<keyword evidence="2" id="KW-1185">Reference proteome</keyword>
<comment type="caution">
    <text evidence="1">The sequence shown here is derived from an EMBL/GenBank/DDBJ whole genome shotgun (WGS) entry which is preliminary data.</text>
</comment>
<name>A0ABQ3IPS0_9PSEU</name>